<dbReference type="InterPro" id="IPR001537">
    <property type="entry name" value="SpoU_MeTrfase"/>
</dbReference>
<comment type="function">
    <text evidence="6">Could methylate the ribose at the nucleotide 34 wobble position in tRNA.</text>
</comment>
<evidence type="ECO:0000256" key="4">
    <source>
        <dbReference type="ARBA" id="ARBA00022691"/>
    </source>
</evidence>
<keyword evidence="5 6" id="KW-0819">tRNA processing</keyword>
<keyword evidence="1 6" id="KW-0963">Cytoplasm</keyword>
<feature type="binding site" evidence="6 7">
    <location>
        <position position="77"/>
    </location>
    <ligand>
        <name>S-adenosyl-L-methionine</name>
        <dbReference type="ChEBI" id="CHEBI:59789"/>
    </ligand>
</feature>
<evidence type="ECO:0000256" key="7">
    <source>
        <dbReference type="PIRSR" id="PIRSR029256-1"/>
    </source>
</evidence>
<evidence type="ECO:0000256" key="1">
    <source>
        <dbReference type="ARBA" id="ARBA00022490"/>
    </source>
</evidence>
<dbReference type="PANTHER" id="PTHR42971:SF1">
    <property type="entry name" value="TRNA (CYTIDINE(34)-2'-O)-METHYLTRANSFERASE"/>
    <property type="match status" value="1"/>
</dbReference>
<dbReference type="PANTHER" id="PTHR42971">
    <property type="entry name" value="TRNA (CYTIDINE(34)-2'-O)-METHYLTRANSFERASE"/>
    <property type="match status" value="1"/>
</dbReference>
<dbReference type="InterPro" id="IPR016914">
    <property type="entry name" value="TrmL"/>
</dbReference>
<proteinExistence type="inferred from homology"/>
<dbReference type="InterPro" id="IPR029028">
    <property type="entry name" value="Alpha/beta_knot_MTases"/>
</dbReference>
<dbReference type="EC" id="2.1.1.207" evidence="6"/>
<dbReference type="KEGG" id="cpm:G5S_0385"/>
<evidence type="ECO:0000256" key="2">
    <source>
        <dbReference type="ARBA" id="ARBA00022603"/>
    </source>
</evidence>
<gene>
    <name evidence="9" type="ordered locus">G5S_0385</name>
</gene>
<feature type="binding site" evidence="6 7">
    <location>
        <position position="128"/>
    </location>
    <ligand>
        <name>S-adenosyl-L-methionine</name>
        <dbReference type="ChEBI" id="CHEBI:59789"/>
    </ligand>
</feature>
<dbReference type="Proteomes" id="UP000008305">
    <property type="component" value="Chromosome"/>
</dbReference>
<dbReference type="AlphaFoldDB" id="A0AA34WHS9"/>
<organism evidence="9 10">
    <name type="scientific">Chlamydia pecorum (strain ATCC VR-628 / DSM 29919 / E58)</name>
    <name type="common">Chlamydophila pecorum</name>
    <dbReference type="NCBI Taxonomy" id="331635"/>
    <lineage>
        <taxon>Bacteria</taxon>
        <taxon>Pseudomonadati</taxon>
        <taxon>Chlamydiota</taxon>
        <taxon>Chlamydiia</taxon>
        <taxon>Chlamydiales</taxon>
        <taxon>Chlamydiaceae</taxon>
        <taxon>Chlamydia/Chlamydophila group</taxon>
        <taxon>Chlamydia</taxon>
    </lineage>
</organism>
<dbReference type="GO" id="GO:0008757">
    <property type="term" value="F:S-adenosylmethionine-dependent methyltransferase activity"/>
    <property type="evidence" value="ECO:0007669"/>
    <property type="project" value="UniProtKB-UniRule"/>
</dbReference>
<evidence type="ECO:0000259" key="8">
    <source>
        <dbReference type="Pfam" id="PF00588"/>
    </source>
</evidence>
<keyword evidence="2 6" id="KW-0489">Methyltransferase</keyword>
<evidence type="ECO:0000256" key="5">
    <source>
        <dbReference type="ARBA" id="ARBA00022694"/>
    </source>
</evidence>
<comment type="similarity">
    <text evidence="6">Belongs to the class IV-like SAM-binding methyltransferase superfamily. RNA methyltransferase TrmH family. TrmL subfamily.</text>
</comment>
<dbReference type="GO" id="GO:0002130">
    <property type="term" value="P:wobble position ribose methylation"/>
    <property type="evidence" value="ECO:0007669"/>
    <property type="project" value="TreeGrafter"/>
</dbReference>
<dbReference type="Pfam" id="PF00588">
    <property type="entry name" value="SpoU_methylase"/>
    <property type="match status" value="1"/>
</dbReference>
<dbReference type="GO" id="GO:0005737">
    <property type="term" value="C:cytoplasm"/>
    <property type="evidence" value="ECO:0007669"/>
    <property type="project" value="UniProtKB-SubCell"/>
</dbReference>
<dbReference type="CDD" id="cd18094">
    <property type="entry name" value="SpoU-like_TrmL"/>
    <property type="match status" value="1"/>
</dbReference>
<keyword evidence="4 6" id="KW-0949">S-adenosyl-L-methionine</keyword>
<keyword evidence="3 6" id="KW-0808">Transferase</keyword>
<comment type="subcellular location">
    <subcellularLocation>
        <location evidence="6">Cytoplasm</location>
    </subcellularLocation>
</comment>
<evidence type="ECO:0000256" key="3">
    <source>
        <dbReference type="ARBA" id="ARBA00022679"/>
    </source>
</evidence>
<dbReference type="EMBL" id="CP002608">
    <property type="protein sequence ID" value="AEB41384.1"/>
    <property type="molecule type" value="Genomic_DNA"/>
</dbReference>
<accession>A0AA34WHS9</accession>
<evidence type="ECO:0000256" key="6">
    <source>
        <dbReference type="HAMAP-Rule" id="MF_01885"/>
    </source>
</evidence>
<dbReference type="RefSeq" id="WP_013712462.1">
    <property type="nucleotide sequence ID" value="NC_015408.1"/>
</dbReference>
<keyword evidence="10" id="KW-1185">Reference proteome</keyword>
<evidence type="ECO:0000313" key="9">
    <source>
        <dbReference type="EMBL" id="AEB41384.1"/>
    </source>
</evidence>
<dbReference type="Gene3D" id="3.40.1280.10">
    <property type="match status" value="1"/>
</dbReference>
<dbReference type="PIRSF" id="PIRSF029256">
    <property type="entry name" value="SpoU_TrmH_prd"/>
    <property type="match status" value="1"/>
</dbReference>
<dbReference type="GeneID" id="99718422"/>
<dbReference type="HAMAP" id="MF_01885">
    <property type="entry name" value="tRNA_methyltr_TrmL"/>
    <property type="match status" value="1"/>
</dbReference>
<name>A0AA34WHS9_CHLPE</name>
<feature type="binding site" evidence="6 7">
    <location>
        <position position="99"/>
    </location>
    <ligand>
        <name>S-adenosyl-L-methionine</name>
        <dbReference type="ChEBI" id="CHEBI:59789"/>
    </ligand>
</feature>
<evidence type="ECO:0000313" key="10">
    <source>
        <dbReference type="Proteomes" id="UP000008305"/>
    </source>
</evidence>
<dbReference type="GO" id="GO:0008175">
    <property type="term" value="F:tRNA methyltransferase activity"/>
    <property type="evidence" value="ECO:0007669"/>
    <property type="project" value="UniProtKB-UniRule"/>
</dbReference>
<sequence length="152" mass="17124">MKVILFSPDIPQNTGNIGRTCVALGAELILVRPLGFSLLDKFVKRAGMDYWEKLKLRVVDSLEEALQDTEKKQLFFLSTKGKKYYAHASLPLKGTFVFGSESKGLPQEVLNAYHEQCYFVPMLQGTRSLNLATTVGIVLYEVIRQNYANFAL</sequence>
<dbReference type="GO" id="GO:0003723">
    <property type="term" value="F:RNA binding"/>
    <property type="evidence" value="ECO:0007669"/>
    <property type="project" value="InterPro"/>
</dbReference>
<comment type="catalytic activity">
    <reaction evidence="6">
        <text>5-carboxymethylaminomethyluridine(34) in tRNA(Leu) + S-adenosyl-L-methionine = 5-carboxymethylaminomethyl-2'-O-methyluridine(34) in tRNA(Leu) + S-adenosyl-L-homocysteine + H(+)</text>
        <dbReference type="Rhea" id="RHEA:43088"/>
        <dbReference type="Rhea" id="RHEA-COMP:10333"/>
        <dbReference type="Rhea" id="RHEA-COMP:10334"/>
        <dbReference type="ChEBI" id="CHEBI:15378"/>
        <dbReference type="ChEBI" id="CHEBI:57856"/>
        <dbReference type="ChEBI" id="CHEBI:59789"/>
        <dbReference type="ChEBI" id="CHEBI:74508"/>
        <dbReference type="ChEBI" id="CHEBI:74511"/>
        <dbReference type="EC" id="2.1.1.207"/>
    </reaction>
</comment>
<feature type="binding site" evidence="6 7">
    <location>
        <position position="120"/>
    </location>
    <ligand>
        <name>S-adenosyl-L-methionine</name>
        <dbReference type="ChEBI" id="CHEBI:59789"/>
    </ligand>
</feature>
<comment type="catalytic activity">
    <reaction evidence="6">
        <text>cytidine(34) in tRNA + S-adenosyl-L-methionine = 2'-O-methylcytidine(34) in tRNA + S-adenosyl-L-homocysteine + H(+)</text>
        <dbReference type="Rhea" id="RHEA:43084"/>
        <dbReference type="Rhea" id="RHEA-COMP:10331"/>
        <dbReference type="Rhea" id="RHEA-COMP:10332"/>
        <dbReference type="ChEBI" id="CHEBI:15378"/>
        <dbReference type="ChEBI" id="CHEBI:57856"/>
        <dbReference type="ChEBI" id="CHEBI:59789"/>
        <dbReference type="ChEBI" id="CHEBI:74495"/>
        <dbReference type="ChEBI" id="CHEBI:82748"/>
        <dbReference type="EC" id="2.1.1.207"/>
    </reaction>
</comment>
<protein>
    <recommendedName>
        <fullName evidence="6">Putative tRNA (cytidine(34)-2'-O)-methyltransferase</fullName>
        <ecNumber evidence="6">2.1.1.207</ecNumber>
    </recommendedName>
    <alternativeName>
        <fullName evidence="6">tRNA (cytidine/uridine-2'-O-)-methyltransferase</fullName>
    </alternativeName>
</protein>
<dbReference type="FunFam" id="3.40.1280.10:FF:000052">
    <property type="entry name" value="Putative tRNA (cytidine(34)-2'-O)-methyltransferase"/>
    <property type="match status" value="1"/>
</dbReference>
<reference evidence="9 10" key="1">
    <citation type="journal article" date="2011" name="J. Bacteriol.">
        <title>Genome sequence of the obligate intracellular animal pathogen Chlamydia pecorum E58.</title>
        <authorList>
            <person name="Mojica S."/>
            <person name="Huot Creasy H."/>
            <person name="Daugherty S."/>
            <person name="Read T.D."/>
            <person name="Kim T."/>
            <person name="Kaltenboeck B."/>
            <person name="Bavoil P."/>
            <person name="Myers G.S."/>
        </authorList>
    </citation>
    <scope>NUCLEOTIDE SEQUENCE [LARGE SCALE GENOMIC DNA]</scope>
    <source>
        <strain evidence="9 10">E58</strain>
    </source>
</reference>
<feature type="domain" description="tRNA/rRNA methyltransferase SpoU type" evidence="8">
    <location>
        <begin position="2"/>
        <end position="140"/>
    </location>
</feature>
<dbReference type="InterPro" id="IPR029026">
    <property type="entry name" value="tRNA_m1G_MTases_N"/>
</dbReference>
<dbReference type="SUPFAM" id="SSF75217">
    <property type="entry name" value="alpha/beta knot"/>
    <property type="match status" value="1"/>
</dbReference>